<proteinExistence type="predicted"/>
<dbReference type="RefSeq" id="WP_140944977.1">
    <property type="nucleotide sequence ID" value="NZ_FAOO01000007.1"/>
</dbReference>
<feature type="domain" description="Yip1" evidence="6">
    <location>
        <begin position="40"/>
        <end position="222"/>
    </location>
</feature>
<keyword evidence="3 5" id="KW-1133">Transmembrane helix</keyword>
<dbReference type="STRING" id="1643428.GCA_001442855_01207"/>
<reference evidence="8" key="1">
    <citation type="submission" date="2015-11" db="EMBL/GenBank/DDBJ databases">
        <authorList>
            <person name="Varghese N."/>
        </authorList>
    </citation>
    <scope>NUCLEOTIDE SEQUENCE [LARGE SCALE GENOMIC DNA]</scope>
</reference>
<evidence type="ECO:0000256" key="2">
    <source>
        <dbReference type="ARBA" id="ARBA00022692"/>
    </source>
</evidence>
<evidence type="ECO:0000313" key="8">
    <source>
        <dbReference type="Proteomes" id="UP000320623"/>
    </source>
</evidence>
<evidence type="ECO:0000256" key="5">
    <source>
        <dbReference type="SAM" id="Phobius"/>
    </source>
</evidence>
<evidence type="ECO:0000313" key="7">
    <source>
        <dbReference type="EMBL" id="CUU05357.1"/>
    </source>
</evidence>
<keyword evidence="2 5" id="KW-0812">Transmembrane</keyword>
<name>A0A0S4N655_9BACT</name>
<evidence type="ECO:0000256" key="3">
    <source>
        <dbReference type="ARBA" id="ARBA00022989"/>
    </source>
</evidence>
<feature type="transmembrane region" description="Helical" evidence="5">
    <location>
        <begin position="173"/>
        <end position="201"/>
    </location>
</feature>
<feature type="transmembrane region" description="Helical" evidence="5">
    <location>
        <begin position="130"/>
        <end position="161"/>
    </location>
</feature>
<dbReference type="Pfam" id="PF04893">
    <property type="entry name" value="Yip1"/>
    <property type="match status" value="1"/>
</dbReference>
<protein>
    <submittedName>
        <fullName evidence="7">Yip1 domain-containing protein</fullName>
    </submittedName>
</protein>
<feature type="transmembrane region" description="Helical" evidence="5">
    <location>
        <begin position="91"/>
        <end position="118"/>
    </location>
</feature>
<evidence type="ECO:0000259" key="6">
    <source>
        <dbReference type="Pfam" id="PF04893"/>
    </source>
</evidence>
<dbReference type="EMBL" id="FAOO01000007">
    <property type="protein sequence ID" value="CUU05357.1"/>
    <property type="molecule type" value="Genomic_DNA"/>
</dbReference>
<dbReference type="OrthoDB" id="9919102at2"/>
<accession>A0A0S4N655</accession>
<comment type="subcellular location">
    <subcellularLocation>
        <location evidence="1">Membrane</location>
        <topology evidence="1">Multi-pass membrane protein</topology>
    </subcellularLocation>
</comment>
<feature type="transmembrane region" description="Helical" evidence="5">
    <location>
        <begin position="60"/>
        <end position="79"/>
    </location>
</feature>
<evidence type="ECO:0000256" key="1">
    <source>
        <dbReference type="ARBA" id="ARBA00004141"/>
    </source>
</evidence>
<keyword evidence="4 5" id="KW-0472">Membrane</keyword>
<dbReference type="GO" id="GO:0016020">
    <property type="term" value="C:membrane"/>
    <property type="evidence" value="ECO:0007669"/>
    <property type="project" value="UniProtKB-SubCell"/>
</dbReference>
<gene>
    <name evidence="7" type="ORF">JGI1_01234</name>
</gene>
<keyword evidence="8" id="KW-1185">Reference proteome</keyword>
<feature type="transmembrane region" description="Helical" evidence="5">
    <location>
        <begin position="208"/>
        <end position="226"/>
    </location>
</feature>
<organism evidence="7 8">
    <name type="scientific">Candidatus Thermokryptus mobilis</name>
    <dbReference type="NCBI Taxonomy" id="1643428"/>
    <lineage>
        <taxon>Bacteria</taxon>
        <taxon>Pseudomonadati</taxon>
        <taxon>Candidatus Kryptoniota</taxon>
        <taxon>Candidatus Thermokryptus</taxon>
    </lineage>
</organism>
<evidence type="ECO:0000256" key="4">
    <source>
        <dbReference type="ARBA" id="ARBA00023136"/>
    </source>
</evidence>
<sequence length="235" mass="26773">MICSVCGVKNSKFDVKCRNCSAFLQSPVRVLNFFEILYLLFSSPKIAFHKIMISERKNFVVLLVYLSGVYLSIDIFYLLHAGEKFDNLISLIFIIFAIGSVIGLIFIFCISLVLKLFFKFGDEKPNFKSLFALLSYITAPMSISIAFLLPAKLSVFGIYYFTETPKPYDLKPIPFYIFALIDLILKLYSLSLLFIAVNYIAESLPKTVLFMVLTSICMVVLLNLLTEAVKLLLFY</sequence>
<dbReference type="AlphaFoldDB" id="A0A0S4N655"/>
<dbReference type="InterPro" id="IPR006977">
    <property type="entry name" value="Yip1_dom"/>
</dbReference>
<dbReference type="Proteomes" id="UP000320623">
    <property type="component" value="Unassembled WGS sequence"/>
</dbReference>